<evidence type="ECO:0000256" key="5">
    <source>
        <dbReference type="ARBA" id="ARBA00017058"/>
    </source>
</evidence>
<keyword evidence="16" id="KW-1185">Reference proteome</keyword>
<dbReference type="Pfam" id="PF00206">
    <property type="entry name" value="Lyase_1"/>
    <property type="match status" value="1"/>
</dbReference>
<comment type="pathway">
    <text evidence="2 12">Purine metabolism; AMP biosynthesis via de novo pathway; AMP from IMP: step 2/2.</text>
</comment>
<evidence type="ECO:0000259" key="14">
    <source>
        <dbReference type="SMART" id="SM00998"/>
    </source>
</evidence>
<dbReference type="SMART" id="SM00998">
    <property type="entry name" value="ADSL_C"/>
    <property type="match status" value="1"/>
</dbReference>
<feature type="region of interest" description="Disordered" evidence="13">
    <location>
        <begin position="250"/>
        <end position="273"/>
    </location>
</feature>
<keyword evidence="7 12" id="KW-0456">Lyase</keyword>
<evidence type="ECO:0000256" key="4">
    <source>
        <dbReference type="ARBA" id="ARBA00012339"/>
    </source>
</evidence>
<dbReference type="CDD" id="cd01360">
    <property type="entry name" value="Adenylsuccinate_lyase_1"/>
    <property type="match status" value="1"/>
</dbReference>
<reference evidence="15" key="1">
    <citation type="journal article" date="2014" name="Int. J. Syst. Evol. Microbiol.">
        <title>Complete genome sequence of Corynebacterium casei LMG S-19264T (=DSM 44701T), isolated from a smear-ripened cheese.</title>
        <authorList>
            <consortium name="US DOE Joint Genome Institute (JGI-PGF)"/>
            <person name="Walter F."/>
            <person name="Albersmeier A."/>
            <person name="Kalinowski J."/>
            <person name="Ruckert C."/>
        </authorList>
    </citation>
    <scope>NUCLEOTIDE SEQUENCE</scope>
    <source>
        <strain evidence="15">CGMCC 4.7201</strain>
    </source>
</reference>
<evidence type="ECO:0000313" key="16">
    <source>
        <dbReference type="Proteomes" id="UP000641932"/>
    </source>
</evidence>
<dbReference type="FunFam" id="1.20.200.10:FF:000008">
    <property type="entry name" value="Adenylosuccinate lyase"/>
    <property type="match status" value="1"/>
</dbReference>
<dbReference type="Proteomes" id="UP000641932">
    <property type="component" value="Unassembled WGS sequence"/>
</dbReference>
<gene>
    <name evidence="15" type="ORF">GCM10012280_08040</name>
</gene>
<evidence type="ECO:0000256" key="9">
    <source>
        <dbReference type="ARBA" id="ARBA00030717"/>
    </source>
</evidence>
<evidence type="ECO:0000256" key="7">
    <source>
        <dbReference type="ARBA" id="ARBA00023239"/>
    </source>
</evidence>
<evidence type="ECO:0000256" key="12">
    <source>
        <dbReference type="RuleBase" id="RU361172"/>
    </source>
</evidence>
<evidence type="ECO:0000256" key="1">
    <source>
        <dbReference type="ARBA" id="ARBA00004706"/>
    </source>
</evidence>
<dbReference type="NCBIfam" id="TIGR00928">
    <property type="entry name" value="purB"/>
    <property type="match status" value="1"/>
</dbReference>
<evidence type="ECO:0000256" key="10">
    <source>
        <dbReference type="ARBA" id="ARBA00049115"/>
    </source>
</evidence>
<evidence type="ECO:0000313" key="15">
    <source>
        <dbReference type="EMBL" id="GGO82145.1"/>
    </source>
</evidence>
<dbReference type="Gene3D" id="1.10.40.30">
    <property type="entry name" value="Fumarase/aspartase (C-terminal domain)"/>
    <property type="match status" value="1"/>
</dbReference>
<evidence type="ECO:0000256" key="8">
    <source>
        <dbReference type="ARBA" id="ARBA00024477"/>
    </source>
</evidence>
<keyword evidence="6 12" id="KW-0658">Purine biosynthesis</keyword>
<accession>A0A917ZEY0</accession>
<reference evidence="15" key="2">
    <citation type="submission" date="2020-09" db="EMBL/GenBank/DDBJ databases">
        <authorList>
            <person name="Sun Q."/>
            <person name="Zhou Y."/>
        </authorList>
    </citation>
    <scope>NUCLEOTIDE SEQUENCE</scope>
    <source>
        <strain evidence="15">CGMCC 4.7201</strain>
    </source>
</reference>
<dbReference type="EC" id="4.3.2.2" evidence="4 11"/>
<dbReference type="InterPro" id="IPR020557">
    <property type="entry name" value="Fumarate_lyase_CS"/>
</dbReference>
<comment type="caution">
    <text evidence="15">The sequence shown here is derived from an EMBL/GenBank/DDBJ whole genome shotgun (WGS) entry which is preliminary data.</text>
</comment>
<feature type="domain" description="Adenylosuccinate lyase C-terminal" evidence="14">
    <location>
        <begin position="350"/>
        <end position="423"/>
    </location>
</feature>
<dbReference type="PRINTS" id="PR00149">
    <property type="entry name" value="FUMRATELYASE"/>
</dbReference>
<evidence type="ECO:0000256" key="2">
    <source>
        <dbReference type="ARBA" id="ARBA00004734"/>
    </source>
</evidence>
<evidence type="ECO:0000256" key="11">
    <source>
        <dbReference type="NCBIfam" id="TIGR00928"/>
    </source>
</evidence>
<comment type="catalytic activity">
    <reaction evidence="10">
        <text>N(6)-(1,2-dicarboxyethyl)-AMP = fumarate + AMP</text>
        <dbReference type="Rhea" id="RHEA:16853"/>
        <dbReference type="ChEBI" id="CHEBI:29806"/>
        <dbReference type="ChEBI" id="CHEBI:57567"/>
        <dbReference type="ChEBI" id="CHEBI:456215"/>
        <dbReference type="EC" id="4.3.2.2"/>
    </reaction>
    <physiologicalReaction direction="left-to-right" evidence="10">
        <dbReference type="Rhea" id="RHEA:16854"/>
    </physiologicalReaction>
</comment>
<dbReference type="InterPro" id="IPR000362">
    <property type="entry name" value="Fumarate_lyase_fam"/>
</dbReference>
<comment type="pathway">
    <text evidence="1 12">Purine metabolism; IMP biosynthesis via de novo pathway; 5-amino-1-(5-phospho-D-ribosyl)imidazole-4-carboxamide from 5-amino-1-(5-phospho-D-ribosyl)imidazole-4-carboxylate: step 2/2.</text>
</comment>
<protein>
    <recommendedName>
        <fullName evidence="5 11">Adenylosuccinate lyase</fullName>
        <shortName evidence="12">ASL</shortName>
        <ecNumber evidence="4 11">4.3.2.2</ecNumber>
    </recommendedName>
    <alternativeName>
        <fullName evidence="9 12">Adenylosuccinase</fullName>
    </alternativeName>
</protein>
<dbReference type="InterPro" id="IPR004769">
    <property type="entry name" value="Pur_lyase"/>
</dbReference>
<dbReference type="Gene3D" id="1.10.275.10">
    <property type="entry name" value="Fumarase/aspartase (N-terminal domain)"/>
    <property type="match status" value="1"/>
</dbReference>
<sequence length="435" mass="47900">MIERYARPEMAELWTEENKYATWAGVEVLATTAQAELGLVDRRALEDIRRAPVPSVARVRELELTRDHEILAFLAAYTETMPPESARWVHHGMTSYDLVDTALGFILARSCDLVLNAARGFAELLVARALEHWDTPCIARTHGIHAEPTAFGQKLAVHAFTMHRSVERLAAARRAVAVGTVSGPVGTYAHISPYVEEYVCRELGLGVEDMPTQVVARDRHAQLLSALAVAGAGVEQFALEMRMLQRTEVGEVDEPRTSAYQGSSAMPHKRNPTTSERLCGLARILRSNAGAALENVALWHERDLAHSSVERVILPDSLTVAHYQLVSATGLLAGLRVFPERMARNIEATRGLVYSSEVFLDLVAEGREREEAYRLVQAAATEAWSTGSSLAEGLAARGVEVADGQMEPLRFLGNRAHLKSRLNRLSKELQSNVEV</sequence>
<dbReference type="RefSeq" id="WP_189130104.1">
    <property type="nucleotide sequence ID" value="NZ_BMMS01000003.1"/>
</dbReference>
<dbReference type="PROSITE" id="PS00163">
    <property type="entry name" value="FUMARATE_LYASES"/>
    <property type="match status" value="1"/>
</dbReference>
<dbReference type="GO" id="GO:0070626">
    <property type="term" value="F:(S)-2-(5-amino-1-(5-phospho-D-ribosyl)imidazole-4-carboxamido) succinate lyase (fumarate-forming) activity"/>
    <property type="evidence" value="ECO:0007669"/>
    <property type="project" value="TreeGrafter"/>
</dbReference>
<dbReference type="InterPro" id="IPR008948">
    <property type="entry name" value="L-Aspartase-like"/>
</dbReference>
<dbReference type="PANTHER" id="PTHR43172:SF1">
    <property type="entry name" value="ADENYLOSUCCINATE LYASE"/>
    <property type="match status" value="1"/>
</dbReference>
<dbReference type="PANTHER" id="PTHR43172">
    <property type="entry name" value="ADENYLOSUCCINATE LYASE"/>
    <property type="match status" value="1"/>
</dbReference>
<dbReference type="GO" id="GO:0005829">
    <property type="term" value="C:cytosol"/>
    <property type="evidence" value="ECO:0007669"/>
    <property type="project" value="TreeGrafter"/>
</dbReference>
<dbReference type="PRINTS" id="PR00145">
    <property type="entry name" value="ARGSUCLYASE"/>
</dbReference>
<organism evidence="15 16">
    <name type="scientific">Wenjunlia tyrosinilytica</name>
    <dbReference type="NCBI Taxonomy" id="1544741"/>
    <lineage>
        <taxon>Bacteria</taxon>
        <taxon>Bacillati</taxon>
        <taxon>Actinomycetota</taxon>
        <taxon>Actinomycetes</taxon>
        <taxon>Kitasatosporales</taxon>
        <taxon>Streptomycetaceae</taxon>
        <taxon>Wenjunlia</taxon>
    </lineage>
</organism>
<evidence type="ECO:0000256" key="3">
    <source>
        <dbReference type="ARBA" id="ARBA00008273"/>
    </source>
</evidence>
<dbReference type="Gene3D" id="1.20.200.10">
    <property type="entry name" value="Fumarase/aspartase (Central domain)"/>
    <property type="match status" value="1"/>
</dbReference>
<dbReference type="SUPFAM" id="SSF48557">
    <property type="entry name" value="L-aspartase-like"/>
    <property type="match status" value="1"/>
</dbReference>
<dbReference type="InterPro" id="IPR024083">
    <property type="entry name" value="Fumarase/histidase_N"/>
</dbReference>
<evidence type="ECO:0000256" key="13">
    <source>
        <dbReference type="SAM" id="MobiDB-lite"/>
    </source>
</evidence>
<comment type="similarity">
    <text evidence="3 12">Belongs to the lyase 1 family. Adenylosuccinate lyase subfamily.</text>
</comment>
<dbReference type="GO" id="GO:0004018">
    <property type="term" value="F:N6-(1,2-dicarboxyethyl)AMP AMP-lyase (fumarate-forming) activity"/>
    <property type="evidence" value="ECO:0007669"/>
    <property type="project" value="UniProtKB-UniRule"/>
</dbReference>
<dbReference type="GO" id="GO:0044208">
    <property type="term" value="P:'de novo' AMP biosynthetic process"/>
    <property type="evidence" value="ECO:0007669"/>
    <property type="project" value="TreeGrafter"/>
</dbReference>
<proteinExistence type="inferred from homology"/>
<dbReference type="InterPro" id="IPR019468">
    <property type="entry name" value="AdenyloSucc_lyase_C"/>
</dbReference>
<dbReference type="Pfam" id="PF10397">
    <property type="entry name" value="ADSL_C"/>
    <property type="match status" value="1"/>
</dbReference>
<evidence type="ECO:0000256" key="6">
    <source>
        <dbReference type="ARBA" id="ARBA00022755"/>
    </source>
</evidence>
<dbReference type="EMBL" id="BMMS01000003">
    <property type="protein sequence ID" value="GGO82145.1"/>
    <property type="molecule type" value="Genomic_DNA"/>
</dbReference>
<name>A0A917ZEY0_9ACTN</name>
<dbReference type="InterPro" id="IPR022761">
    <property type="entry name" value="Fumarate_lyase_N"/>
</dbReference>
<comment type="catalytic activity">
    <reaction evidence="8">
        <text>(2S)-2-[5-amino-1-(5-phospho-beta-D-ribosyl)imidazole-4-carboxamido]succinate = 5-amino-1-(5-phospho-beta-D-ribosyl)imidazole-4-carboxamide + fumarate</text>
        <dbReference type="Rhea" id="RHEA:23920"/>
        <dbReference type="ChEBI" id="CHEBI:29806"/>
        <dbReference type="ChEBI" id="CHEBI:58443"/>
        <dbReference type="ChEBI" id="CHEBI:58475"/>
        <dbReference type="EC" id="4.3.2.2"/>
    </reaction>
    <physiologicalReaction direction="left-to-right" evidence="8">
        <dbReference type="Rhea" id="RHEA:23921"/>
    </physiologicalReaction>
</comment>
<dbReference type="AlphaFoldDB" id="A0A917ZEY0"/>